<dbReference type="InterPro" id="IPR036291">
    <property type="entry name" value="NAD(P)-bd_dom_sf"/>
</dbReference>
<dbReference type="SUPFAM" id="SSF51735">
    <property type="entry name" value="NAD(P)-binding Rossmann-fold domains"/>
    <property type="match status" value="1"/>
</dbReference>
<dbReference type="PANTHER" id="PTHR48079">
    <property type="entry name" value="PROTEIN YEEZ"/>
    <property type="match status" value="1"/>
</dbReference>
<dbReference type="GO" id="GO:0005737">
    <property type="term" value="C:cytoplasm"/>
    <property type="evidence" value="ECO:0007669"/>
    <property type="project" value="TreeGrafter"/>
</dbReference>
<sequence length="342" mass="37133">MNENDCVTGYIGGDAVYAILEAHPEYEISCLVRDEAKGALVSEAQPSLRIVYGDLDDGDLLEEEAANTDIICSFAHATHEPSVQALARGLARRTRPGPGFFIHTMGTGTMIYDDIVKGRYGKGSNKIFNDLEGLVEVLSVPDFAKARGAENTVRQVGIQLPGRIKTAVVCTSSVYGLGRGILKYRPTAIHELVRATLQRKRPLVVGEGESAWRNVHVSIFRTCTSIWSHAVAGGEPRTGPAVWGGSEGFYFAEGGEHVWSELARSISAEAASQGFLSLEEPESIDPGEAAKITPMGQFFWGCNARVEGRRARQALNWQPHHPSLEKEIKAIVATEAMKLSLV</sequence>
<reference evidence="1" key="2">
    <citation type="submission" date="2023-05" db="EMBL/GenBank/DDBJ databases">
        <authorList>
            <consortium name="Lawrence Berkeley National Laboratory"/>
            <person name="Steindorff A."/>
            <person name="Hensen N."/>
            <person name="Bonometti L."/>
            <person name="Westerberg I."/>
            <person name="Brannstrom I.O."/>
            <person name="Guillou S."/>
            <person name="Cros-Aarteil S."/>
            <person name="Calhoun S."/>
            <person name="Haridas S."/>
            <person name="Kuo A."/>
            <person name="Mondo S."/>
            <person name="Pangilinan J."/>
            <person name="Riley R."/>
            <person name="Labutti K."/>
            <person name="Andreopoulos B."/>
            <person name="Lipzen A."/>
            <person name="Chen C."/>
            <person name="Yanf M."/>
            <person name="Daum C."/>
            <person name="Ng V."/>
            <person name="Clum A."/>
            <person name="Ohm R."/>
            <person name="Martin F."/>
            <person name="Silar P."/>
            <person name="Natvig D."/>
            <person name="Lalanne C."/>
            <person name="Gautier V."/>
            <person name="Ament-Velasquez S.L."/>
            <person name="Kruys A."/>
            <person name="Hutchinson M.I."/>
            <person name="Powell A.J."/>
            <person name="Barry K."/>
            <person name="Miller A.N."/>
            <person name="Grigoriev I.V."/>
            <person name="Debuchy R."/>
            <person name="Gladieux P."/>
            <person name="Thoren M.H."/>
            <person name="Johannesson H."/>
        </authorList>
    </citation>
    <scope>NUCLEOTIDE SEQUENCE</scope>
    <source>
        <strain evidence="1">CBS 359.72</strain>
    </source>
</reference>
<name>A0AAN7HIE4_9PEZI</name>
<gene>
    <name evidence="1" type="ORF">C7999DRAFT_36337</name>
</gene>
<dbReference type="PANTHER" id="PTHR48079:SF6">
    <property type="entry name" value="NAD(P)-BINDING DOMAIN-CONTAINING PROTEIN-RELATED"/>
    <property type="match status" value="1"/>
</dbReference>
<accession>A0AAN7HIE4</accession>
<dbReference type="AlphaFoldDB" id="A0AAN7HIE4"/>
<evidence type="ECO:0000313" key="1">
    <source>
        <dbReference type="EMBL" id="KAK4243335.1"/>
    </source>
</evidence>
<reference evidence="1" key="1">
    <citation type="journal article" date="2023" name="Mol. Phylogenet. Evol.">
        <title>Genome-scale phylogeny and comparative genomics of the fungal order Sordariales.</title>
        <authorList>
            <person name="Hensen N."/>
            <person name="Bonometti L."/>
            <person name="Westerberg I."/>
            <person name="Brannstrom I.O."/>
            <person name="Guillou S."/>
            <person name="Cros-Aarteil S."/>
            <person name="Calhoun S."/>
            <person name="Haridas S."/>
            <person name="Kuo A."/>
            <person name="Mondo S."/>
            <person name="Pangilinan J."/>
            <person name="Riley R."/>
            <person name="LaButti K."/>
            <person name="Andreopoulos B."/>
            <person name="Lipzen A."/>
            <person name="Chen C."/>
            <person name="Yan M."/>
            <person name="Daum C."/>
            <person name="Ng V."/>
            <person name="Clum A."/>
            <person name="Steindorff A."/>
            <person name="Ohm R.A."/>
            <person name="Martin F."/>
            <person name="Silar P."/>
            <person name="Natvig D.O."/>
            <person name="Lalanne C."/>
            <person name="Gautier V."/>
            <person name="Ament-Velasquez S.L."/>
            <person name="Kruys A."/>
            <person name="Hutchinson M.I."/>
            <person name="Powell A.J."/>
            <person name="Barry K."/>
            <person name="Miller A.N."/>
            <person name="Grigoriev I.V."/>
            <person name="Debuchy R."/>
            <person name="Gladieux P."/>
            <person name="Hiltunen Thoren M."/>
            <person name="Johannesson H."/>
        </authorList>
    </citation>
    <scope>NUCLEOTIDE SEQUENCE</scope>
    <source>
        <strain evidence="1">CBS 359.72</strain>
    </source>
</reference>
<organism evidence="1 2">
    <name type="scientific">Corynascus novoguineensis</name>
    <dbReference type="NCBI Taxonomy" id="1126955"/>
    <lineage>
        <taxon>Eukaryota</taxon>
        <taxon>Fungi</taxon>
        <taxon>Dikarya</taxon>
        <taxon>Ascomycota</taxon>
        <taxon>Pezizomycotina</taxon>
        <taxon>Sordariomycetes</taxon>
        <taxon>Sordariomycetidae</taxon>
        <taxon>Sordariales</taxon>
        <taxon>Chaetomiaceae</taxon>
        <taxon>Corynascus</taxon>
    </lineage>
</organism>
<proteinExistence type="predicted"/>
<dbReference type="Proteomes" id="UP001303647">
    <property type="component" value="Unassembled WGS sequence"/>
</dbReference>
<dbReference type="InterPro" id="IPR051783">
    <property type="entry name" value="NAD(P)-dependent_oxidoreduct"/>
</dbReference>
<dbReference type="EMBL" id="MU857831">
    <property type="protein sequence ID" value="KAK4243335.1"/>
    <property type="molecule type" value="Genomic_DNA"/>
</dbReference>
<protein>
    <recommendedName>
        <fullName evidence="3">NAD(P)-binding domain-containing protein</fullName>
    </recommendedName>
</protein>
<keyword evidence="2" id="KW-1185">Reference proteome</keyword>
<dbReference type="GO" id="GO:0004029">
    <property type="term" value="F:aldehyde dehydrogenase (NAD+) activity"/>
    <property type="evidence" value="ECO:0007669"/>
    <property type="project" value="TreeGrafter"/>
</dbReference>
<comment type="caution">
    <text evidence="1">The sequence shown here is derived from an EMBL/GenBank/DDBJ whole genome shotgun (WGS) entry which is preliminary data.</text>
</comment>
<dbReference type="Gene3D" id="3.40.50.720">
    <property type="entry name" value="NAD(P)-binding Rossmann-like Domain"/>
    <property type="match status" value="1"/>
</dbReference>
<evidence type="ECO:0000313" key="2">
    <source>
        <dbReference type="Proteomes" id="UP001303647"/>
    </source>
</evidence>
<evidence type="ECO:0008006" key="3">
    <source>
        <dbReference type="Google" id="ProtNLM"/>
    </source>
</evidence>